<evidence type="ECO:0000313" key="3">
    <source>
        <dbReference type="EMBL" id="BAN65925.1"/>
    </source>
</evidence>
<protein>
    <submittedName>
        <fullName evidence="3">SCP-like extracellular protein family protein</fullName>
    </submittedName>
</protein>
<dbReference type="EMBL" id="AK442131">
    <property type="protein sequence ID" value="BAN65925.1"/>
    <property type="molecule type" value="mRNA"/>
</dbReference>
<feature type="signal peptide" evidence="1">
    <location>
        <begin position="1"/>
        <end position="22"/>
    </location>
</feature>
<dbReference type="SUPFAM" id="SSF55797">
    <property type="entry name" value="PR-1-like"/>
    <property type="match status" value="1"/>
</dbReference>
<name>S6CAL9_BABBO</name>
<dbReference type="Gene3D" id="3.40.33.10">
    <property type="entry name" value="CAP"/>
    <property type="match status" value="1"/>
</dbReference>
<reference evidence="3" key="1">
    <citation type="journal article" date="2014" name="BMC Genomics">
        <title>The Babesia bovis gene and promoter model: an update from full-length EST analysis.</title>
        <authorList>
            <person name="Yamagishi J."/>
            <person name="Wakaguri H."/>
            <person name="Yokoyama N."/>
            <person name="Yamashita R."/>
            <person name="Suzuki Y."/>
            <person name="Xuan X."/>
            <person name="Igarashi I."/>
        </authorList>
    </citation>
    <scope>NUCLEOTIDE SEQUENCE</scope>
    <source>
        <strain evidence="3">Texas</strain>
    </source>
</reference>
<dbReference type="InterPro" id="IPR014044">
    <property type="entry name" value="CAP_dom"/>
</dbReference>
<dbReference type="VEuPathDB" id="PiroplasmaDB:BBOV_III003800"/>
<gene>
    <name evidence="3" type="primary">BBOV_III003800</name>
</gene>
<dbReference type="AlphaFoldDB" id="S6CAL9"/>
<dbReference type="PRINTS" id="PR00837">
    <property type="entry name" value="V5TPXLIKE"/>
</dbReference>
<feature type="domain" description="SCP" evidence="2">
    <location>
        <begin position="43"/>
        <end position="179"/>
    </location>
</feature>
<evidence type="ECO:0000259" key="2">
    <source>
        <dbReference type="SMART" id="SM00198"/>
    </source>
</evidence>
<organism evidence="3">
    <name type="scientific">Babesia bovis</name>
    <dbReference type="NCBI Taxonomy" id="5865"/>
    <lineage>
        <taxon>Eukaryota</taxon>
        <taxon>Sar</taxon>
        <taxon>Alveolata</taxon>
        <taxon>Apicomplexa</taxon>
        <taxon>Aconoidasida</taxon>
        <taxon>Piroplasmida</taxon>
        <taxon>Babesiidae</taxon>
        <taxon>Babesia</taxon>
    </lineage>
</organism>
<dbReference type="InterPro" id="IPR035940">
    <property type="entry name" value="CAP_sf"/>
</dbReference>
<dbReference type="InterPro" id="IPR001283">
    <property type="entry name" value="CRISP-related"/>
</dbReference>
<proteinExistence type="evidence at transcript level"/>
<evidence type="ECO:0000256" key="1">
    <source>
        <dbReference type="SAM" id="SignalP"/>
    </source>
</evidence>
<keyword evidence="1" id="KW-0732">Signal</keyword>
<dbReference type="PANTHER" id="PTHR10334">
    <property type="entry name" value="CYSTEINE-RICH SECRETORY PROTEIN-RELATED"/>
    <property type="match status" value="1"/>
</dbReference>
<feature type="chain" id="PRO_5004546825" evidence="1">
    <location>
        <begin position="23"/>
        <end position="203"/>
    </location>
</feature>
<sequence length="203" mass="23410">MSSTSLCAFLWLWSFIFSFILAMRIVNDDTEVYSRQIKSRCHFEEGRMLAALNDRREFHSSPSLKWNADLATSARNMASELSRRINCQLPLYYREELGTNYLSADLEHFSESLAAEFWYEGHLDYDFEKGGPLNRNPNVLSFTQMVWRSTREVGCAVACCDGRQVVLVCRFHPPGNIQGQFIGNVLEKFNRLKNRESGISTEL</sequence>
<accession>S6CAL9</accession>
<dbReference type="SMART" id="SM00198">
    <property type="entry name" value="SCP"/>
    <property type="match status" value="1"/>
</dbReference>
<dbReference type="Pfam" id="PF00188">
    <property type="entry name" value="CAP"/>
    <property type="match status" value="1"/>
</dbReference>